<protein>
    <recommendedName>
        <fullName evidence="2">No apical meristem-associated C-terminal domain-containing protein</fullName>
    </recommendedName>
</protein>
<dbReference type="Pfam" id="PF14303">
    <property type="entry name" value="NAM-associated"/>
    <property type="match status" value="1"/>
</dbReference>
<dbReference type="HOGENOM" id="CLU_012390_7_2_1"/>
<dbReference type="InterPro" id="IPR029466">
    <property type="entry name" value="NAM-associated_C"/>
</dbReference>
<dbReference type="GeneID" id="10541771"/>
<dbReference type="PANTHER" id="PTHR45125">
    <property type="entry name" value="F21J9.4-RELATED"/>
    <property type="match status" value="1"/>
</dbReference>
<feature type="region of interest" description="Disordered" evidence="1">
    <location>
        <begin position="172"/>
        <end position="228"/>
    </location>
</feature>
<accession>E3K1G6</accession>
<feature type="domain" description="No apical meristem-associated C-terminal" evidence="2">
    <location>
        <begin position="155"/>
        <end position="309"/>
    </location>
</feature>
<name>E3K1G6_PUCGT</name>
<dbReference type="RefSeq" id="XP_003322560.1">
    <property type="nucleotide sequence ID" value="XM_003322512.1"/>
</dbReference>
<keyword evidence="4" id="KW-1185">Reference proteome</keyword>
<dbReference type="KEGG" id="pgr:PGTG_04097"/>
<dbReference type="STRING" id="418459.E3K1G6"/>
<feature type="compositionally biased region" description="Basic residues" evidence="1">
    <location>
        <begin position="180"/>
        <end position="191"/>
    </location>
</feature>
<dbReference type="OrthoDB" id="2507429at2759"/>
<gene>
    <name evidence="3" type="ORF">PGTG_04097</name>
</gene>
<evidence type="ECO:0000259" key="2">
    <source>
        <dbReference type="Pfam" id="PF14303"/>
    </source>
</evidence>
<dbReference type="InParanoid" id="E3K1G6"/>
<reference key="1">
    <citation type="submission" date="2007-01" db="EMBL/GenBank/DDBJ databases">
        <title>The Genome Sequence of Puccinia graminis f. sp. tritici Strain CRL 75-36-700-3.</title>
        <authorList>
            <consortium name="The Broad Institute Genome Sequencing Platform"/>
            <person name="Birren B."/>
            <person name="Lander E."/>
            <person name="Galagan J."/>
            <person name="Nusbaum C."/>
            <person name="Devon K."/>
            <person name="Cuomo C."/>
            <person name="Jaffe D."/>
            <person name="Butler J."/>
            <person name="Alvarez P."/>
            <person name="Gnerre S."/>
            <person name="Grabherr M."/>
            <person name="Mauceli E."/>
            <person name="Brockman W."/>
            <person name="Young S."/>
            <person name="LaButti K."/>
            <person name="Sykes S."/>
            <person name="DeCaprio D."/>
            <person name="Crawford M."/>
            <person name="Koehrsen M."/>
            <person name="Engels R."/>
            <person name="Montgomery P."/>
            <person name="Pearson M."/>
            <person name="Howarth C."/>
            <person name="Larson L."/>
            <person name="White J."/>
            <person name="Zeng Q."/>
            <person name="Kodira C."/>
            <person name="Yandava C."/>
            <person name="Alvarado L."/>
            <person name="O'Leary S."/>
            <person name="Szabo L."/>
            <person name="Dean R."/>
            <person name="Schein J."/>
        </authorList>
    </citation>
    <scope>NUCLEOTIDE SEQUENCE</scope>
    <source>
        <strain>CRL 75-36-700-3</strain>
    </source>
</reference>
<dbReference type="eggNOG" id="ENOG502S9B5">
    <property type="taxonomic scope" value="Eukaryota"/>
</dbReference>
<evidence type="ECO:0000256" key="1">
    <source>
        <dbReference type="SAM" id="MobiDB-lite"/>
    </source>
</evidence>
<evidence type="ECO:0000313" key="3">
    <source>
        <dbReference type="EMBL" id="EFP78141.1"/>
    </source>
</evidence>
<dbReference type="EMBL" id="DS178269">
    <property type="protein sequence ID" value="EFP78141.1"/>
    <property type="molecule type" value="Genomic_DNA"/>
</dbReference>
<evidence type="ECO:0000313" key="4">
    <source>
        <dbReference type="Proteomes" id="UP000008783"/>
    </source>
</evidence>
<proteinExistence type="predicted"/>
<feature type="compositionally biased region" description="Low complexity" evidence="1">
    <location>
        <begin position="19"/>
        <end position="38"/>
    </location>
</feature>
<dbReference type="OMA" id="FRGCIRQ"/>
<dbReference type="AlphaFoldDB" id="E3K1G6"/>
<dbReference type="PANTHER" id="PTHR45125:SF3">
    <property type="entry name" value="NO-APICAL-MERISTEM-ASSOCIATED CARBOXY-TERMINAL DOMAIN PROTEIN"/>
    <property type="match status" value="1"/>
</dbReference>
<reference evidence="4" key="2">
    <citation type="journal article" date="2011" name="Proc. Natl. Acad. Sci. U.S.A.">
        <title>Obligate biotrophy features unraveled by the genomic analysis of rust fungi.</title>
        <authorList>
            <person name="Duplessis S."/>
            <person name="Cuomo C.A."/>
            <person name="Lin Y.-C."/>
            <person name="Aerts A."/>
            <person name="Tisserant E."/>
            <person name="Veneault-Fourrey C."/>
            <person name="Joly D.L."/>
            <person name="Hacquard S."/>
            <person name="Amselem J."/>
            <person name="Cantarel B.L."/>
            <person name="Chiu R."/>
            <person name="Coutinho P.M."/>
            <person name="Feau N."/>
            <person name="Field M."/>
            <person name="Frey P."/>
            <person name="Gelhaye E."/>
            <person name="Goldberg J."/>
            <person name="Grabherr M.G."/>
            <person name="Kodira C.D."/>
            <person name="Kohler A."/>
            <person name="Kuees U."/>
            <person name="Lindquist E.A."/>
            <person name="Lucas S.M."/>
            <person name="Mago R."/>
            <person name="Mauceli E."/>
            <person name="Morin E."/>
            <person name="Murat C."/>
            <person name="Pangilinan J.L."/>
            <person name="Park R."/>
            <person name="Pearson M."/>
            <person name="Quesneville H."/>
            <person name="Rouhier N."/>
            <person name="Sakthikumar S."/>
            <person name="Salamov A.A."/>
            <person name="Schmutz J."/>
            <person name="Selles B."/>
            <person name="Shapiro H."/>
            <person name="Tanguay P."/>
            <person name="Tuskan G.A."/>
            <person name="Henrissat B."/>
            <person name="Van de Peer Y."/>
            <person name="Rouze P."/>
            <person name="Ellis J.G."/>
            <person name="Dodds P.N."/>
            <person name="Schein J.E."/>
            <person name="Zhong S."/>
            <person name="Hamelin R.C."/>
            <person name="Grigoriev I.V."/>
            <person name="Szabo L.J."/>
            <person name="Martin F."/>
        </authorList>
    </citation>
    <scope>NUCLEOTIDE SEQUENCE [LARGE SCALE GENOMIC DNA]</scope>
    <source>
        <strain evidence="4">CRL 75-36-700-3 / race SCCL</strain>
    </source>
</reference>
<dbReference type="VEuPathDB" id="FungiDB:PGTG_04097"/>
<organism evidence="3 4">
    <name type="scientific">Puccinia graminis f. sp. tritici (strain CRL 75-36-700-3 / race SCCL)</name>
    <name type="common">Black stem rust fungus</name>
    <dbReference type="NCBI Taxonomy" id="418459"/>
    <lineage>
        <taxon>Eukaryota</taxon>
        <taxon>Fungi</taxon>
        <taxon>Dikarya</taxon>
        <taxon>Basidiomycota</taxon>
        <taxon>Pucciniomycotina</taxon>
        <taxon>Pucciniomycetes</taxon>
        <taxon>Pucciniales</taxon>
        <taxon>Pucciniaceae</taxon>
        <taxon>Puccinia</taxon>
    </lineage>
</organism>
<feature type="compositionally biased region" description="Low complexity" evidence="1">
    <location>
        <begin position="192"/>
        <end position="205"/>
    </location>
</feature>
<feature type="region of interest" description="Disordered" evidence="1">
    <location>
        <begin position="1"/>
        <end position="52"/>
    </location>
</feature>
<dbReference type="Proteomes" id="UP000008783">
    <property type="component" value="Unassembled WGS sequence"/>
</dbReference>
<sequence length="310" mass="34223">MASAAPNNVLDPLLQDLGAQQTESQSQTAESQASQTAEGQTGDDVGTKRSASYSESEDVQLCRSWIAISEDPLIGTNQDGATFWKRVHQSFSKDLPESRRTPGSLKAHWGALQKVVSKFRGFVNQVEQFGESGASAEDCLNRALELFSTDQKCSFKYLRCYNILVKIPKWNSYTDENGKKNRPPAQKKRARSPSSDAPASTAFTSEPASDAEADTTDTSSAQRPIGKKKAKLIHELSAKDDGWKGMIARAHESVAKESKHQNDIFDMEAKSLSEMAQTGKTNTQVSIMDKDLTNLDEDSKEYFRLKKKKS</sequence>